<gene>
    <name evidence="2" type="ORF">G4P54_09880</name>
</gene>
<protein>
    <submittedName>
        <fullName evidence="2">GIY-YIG nuclease family protein</fullName>
    </submittedName>
</protein>
<dbReference type="InterPro" id="IPR035901">
    <property type="entry name" value="GIY-YIG_endonuc_sf"/>
</dbReference>
<name>A0A6H0WHR9_9BACI</name>
<dbReference type="Proteomes" id="UP000501914">
    <property type="component" value="Chromosome"/>
</dbReference>
<evidence type="ECO:0000313" key="2">
    <source>
        <dbReference type="EMBL" id="QIW80092.1"/>
    </source>
</evidence>
<dbReference type="InterPro" id="IPR000305">
    <property type="entry name" value="GIY-YIG_endonuc"/>
</dbReference>
<feature type="domain" description="GIY-YIG" evidence="1">
    <location>
        <begin position="81"/>
        <end position="166"/>
    </location>
</feature>
<sequence length="245" mass="28896">MLYMLTKDELSWIRCVLEDFEPGEISPSYFYKEKTEFARNQNREKVRKELDALRNKMRSYTPEELFLFKNKKERENKGLNNFSGIYIIHNSDKDINYVGQAVRVFDRAYNHFLANAGNDRVYEDFCLGNTFRISLIPLSITSFSTLNELEDNAIRAYDSIHKGYNKMPGNVMDKYIFINDEYQEAANLILDKIQGTELFSSLTNDRKRMIYISSLFTEFSLPENMHFKLGLLKSIKEFQKTNKKI</sequence>
<dbReference type="PROSITE" id="PS50164">
    <property type="entry name" value="GIY_YIG"/>
    <property type="match status" value="1"/>
</dbReference>
<dbReference type="AlphaFoldDB" id="A0A6H0WHR9"/>
<accession>A0A6H0WHR9</accession>
<dbReference type="KEGG" id="bteq:G4P54_09880"/>
<dbReference type="Gene3D" id="3.40.1440.10">
    <property type="entry name" value="GIY-YIG endonuclease"/>
    <property type="match status" value="1"/>
</dbReference>
<proteinExistence type="predicted"/>
<organism evidence="2 3">
    <name type="scientific">Bacillus tequilensis</name>
    <dbReference type="NCBI Taxonomy" id="227866"/>
    <lineage>
        <taxon>Bacteria</taxon>
        <taxon>Bacillati</taxon>
        <taxon>Bacillota</taxon>
        <taxon>Bacilli</taxon>
        <taxon>Bacillales</taxon>
        <taxon>Bacillaceae</taxon>
        <taxon>Bacillus</taxon>
    </lineage>
</organism>
<dbReference type="EMBL" id="CP048852">
    <property type="protein sequence ID" value="QIW80092.1"/>
    <property type="molecule type" value="Genomic_DNA"/>
</dbReference>
<keyword evidence="3" id="KW-1185">Reference proteome</keyword>
<reference evidence="2 3" key="1">
    <citation type="submission" date="2020-02" db="EMBL/GenBank/DDBJ databases">
        <title>Genome sequencing, annotation and comparative genomic analysis of Bacillus tequilensis EA-CB0015, an effective biological control agent against Pseudocercospora fijiensis in banana plants.</title>
        <authorList>
            <person name="Cuellar-Gaviria T.Z."/>
            <person name="Ju K.-S."/>
            <person name="Villegas-Escobar V."/>
        </authorList>
    </citation>
    <scope>NUCLEOTIDE SEQUENCE [LARGE SCALE GENOMIC DNA]</scope>
    <source>
        <strain evidence="2 3">EA-CB0015</strain>
    </source>
</reference>
<evidence type="ECO:0000313" key="3">
    <source>
        <dbReference type="Proteomes" id="UP000501914"/>
    </source>
</evidence>
<dbReference type="SUPFAM" id="SSF82771">
    <property type="entry name" value="GIY-YIG endonuclease"/>
    <property type="match status" value="1"/>
</dbReference>
<evidence type="ECO:0000259" key="1">
    <source>
        <dbReference type="PROSITE" id="PS50164"/>
    </source>
</evidence>